<feature type="transmembrane region" description="Helical" evidence="7">
    <location>
        <begin position="108"/>
        <end position="133"/>
    </location>
</feature>
<evidence type="ECO:0000256" key="6">
    <source>
        <dbReference type="ARBA" id="ARBA00023136"/>
    </source>
</evidence>
<dbReference type="Gene3D" id="1.10.3720.10">
    <property type="entry name" value="MetI-like"/>
    <property type="match status" value="1"/>
</dbReference>
<protein>
    <submittedName>
        <fullName evidence="9">ABC transporter permease</fullName>
    </submittedName>
</protein>
<dbReference type="InterPro" id="IPR000515">
    <property type="entry name" value="MetI-like"/>
</dbReference>
<dbReference type="InterPro" id="IPR035906">
    <property type="entry name" value="MetI-like_sf"/>
</dbReference>
<dbReference type="PANTHER" id="PTHR30151">
    <property type="entry name" value="ALKANE SULFONATE ABC TRANSPORTER-RELATED, MEMBRANE SUBUNIT"/>
    <property type="match status" value="1"/>
</dbReference>
<keyword evidence="4 7" id="KW-0812">Transmembrane</keyword>
<feature type="transmembrane region" description="Helical" evidence="7">
    <location>
        <begin position="73"/>
        <end position="96"/>
    </location>
</feature>
<evidence type="ECO:0000256" key="4">
    <source>
        <dbReference type="ARBA" id="ARBA00022692"/>
    </source>
</evidence>
<keyword evidence="2 7" id="KW-0813">Transport</keyword>
<evidence type="ECO:0000313" key="9">
    <source>
        <dbReference type="EMBL" id="MFC5507786.1"/>
    </source>
</evidence>
<organism evidence="9 10">
    <name type="scientific">Bosea massiliensis</name>
    <dbReference type="NCBI Taxonomy" id="151419"/>
    <lineage>
        <taxon>Bacteria</taxon>
        <taxon>Pseudomonadati</taxon>
        <taxon>Pseudomonadota</taxon>
        <taxon>Alphaproteobacteria</taxon>
        <taxon>Hyphomicrobiales</taxon>
        <taxon>Boseaceae</taxon>
        <taxon>Bosea</taxon>
    </lineage>
</organism>
<evidence type="ECO:0000256" key="1">
    <source>
        <dbReference type="ARBA" id="ARBA00004651"/>
    </source>
</evidence>
<evidence type="ECO:0000259" key="8">
    <source>
        <dbReference type="PROSITE" id="PS50928"/>
    </source>
</evidence>
<comment type="subcellular location">
    <subcellularLocation>
        <location evidence="1 7">Cell membrane</location>
        <topology evidence="1 7">Multi-pass membrane protein</topology>
    </subcellularLocation>
</comment>
<evidence type="ECO:0000313" key="10">
    <source>
        <dbReference type="Proteomes" id="UP001596060"/>
    </source>
</evidence>
<reference evidence="10" key="1">
    <citation type="journal article" date="2019" name="Int. J. Syst. Evol. Microbiol.">
        <title>The Global Catalogue of Microorganisms (GCM) 10K type strain sequencing project: providing services to taxonomists for standard genome sequencing and annotation.</title>
        <authorList>
            <consortium name="The Broad Institute Genomics Platform"/>
            <consortium name="The Broad Institute Genome Sequencing Center for Infectious Disease"/>
            <person name="Wu L."/>
            <person name="Ma J."/>
        </authorList>
    </citation>
    <scope>NUCLEOTIDE SEQUENCE [LARGE SCALE GENOMIC DNA]</scope>
    <source>
        <strain evidence="10">CCUG 43117</strain>
    </source>
</reference>
<dbReference type="Proteomes" id="UP001596060">
    <property type="component" value="Unassembled WGS sequence"/>
</dbReference>
<evidence type="ECO:0000256" key="3">
    <source>
        <dbReference type="ARBA" id="ARBA00022475"/>
    </source>
</evidence>
<sequence length="272" mass="29318">MKASATTQELRPWRPVFTTPRGLPAIICTIVALALWQASVALFDVPAYVIPAPATVAARIYEDLVSGLILPHFWITFVEVIVGFAMAVVLGMGLGVTIGLSPAIDRAIYPLLLAFQTIPKVAIAPLLIIWFGYGLHSKAVMAALIAFFPILVNVIAGLRTTDQRRLLLMKSLRARPLQVFTKVRLPGMLPYLFAGLEVGIVFALIGAIVGEFVGSSVGLGSLIIQRQAVIDVAGVFSVLAYLSVMGLLLSLAVKLIASRTAFWERPPETTNR</sequence>
<accession>A0ABW0P512</accession>
<keyword evidence="10" id="KW-1185">Reference proteome</keyword>
<dbReference type="EMBL" id="JBHSLU010000070">
    <property type="protein sequence ID" value="MFC5507786.1"/>
    <property type="molecule type" value="Genomic_DNA"/>
</dbReference>
<dbReference type="CDD" id="cd06261">
    <property type="entry name" value="TM_PBP2"/>
    <property type="match status" value="1"/>
</dbReference>
<dbReference type="RefSeq" id="WP_067988214.1">
    <property type="nucleotide sequence ID" value="NZ_JBHSLU010000070.1"/>
</dbReference>
<dbReference type="PANTHER" id="PTHR30151:SF20">
    <property type="entry name" value="ABC TRANSPORTER PERMEASE PROTEIN HI_0355-RELATED"/>
    <property type="match status" value="1"/>
</dbReference>
<evidence type="ECO:0000256" key="5">
    <source>
        <dbReference type="ARBA" id="ARBA00022989"/>
    </source>
</evidence>
<evidence type="ECO:0000256" key="2">
    <source>
        <dbReference type="ARBA" id="ARBA00022448"/>
    </source>
</evidence>
<feature type="transmembrane region" description="Helical" evidence="7">
    <location>
        <begin position="139"/>
        <end position="158"/>
    </location>
</feature>
<comment type="caution">
    <text evidence="9">The sequence shown here is derived from an EMBL/GenBank/DDBJ whole genome shotgun (WGS) entry which is preliminary data.</text>
</comment>
<proteinExistence type="inferred from homology"/>
<keyword evidence="5 7" id="KW-1133">Transmembrane helix</keyword>
<name>A0ABW0P512_9HYPH</name>
<keyword evidence="3" id="KW-1003">Cell membrane</keyword>
<feature type="transmembrane region" description="Helical" evidence="7">
    <location>
        <begin position="191"/>
        <end position="213"/>
    </location>
</feature>
<feature type="transmembrane region" description="Helical" evidence="7">
    <location>
        <begin position="21"/>
        <end position="43"/>
    </location>
</feature>
<dbReference type="PROSITE" id="PS50928">
    <property type="entry name" value="ABC_TM1"/>
    <property type="match status" value="1"/>
</dbReference>
<evidence type="ECO:0000256" key="7">
    <source>
        <dbReference type="RuleBase" id="RU363032"/>
    </source>
</evidence>
<dbReference type="SUPFAM" id="SSF161098">
    <property type="entry name" value="MetI-like"/>
    <property type="match status" value="1"/>
</dbReference>
<comment type="similarity">
    <text evidence="7">Belongs to the binding-protein-dependent transport system permease family.</text>
</comment>
<feature type="transmembrane region" description="Helical" evidence="7">
    <location>
        <begin position="233"/>
        <end position="257"/>
    </location>
</feature>
<gene>
    <name evidence="9" type="ORF">ACFPN9_21300</name>
</gene>
<keyword evidence="6 7" id="KW-0472">Membrane</keyword>
<dbReference type="Pfam" id="PF00528">
    <property type="entry name" value="BPD_transp_1"/>
    <property type="match status" value="1"/>
</dbReference>
<feature type="domain" description="ABC transmembrane type-1" evidence="8">
    <location>
        <begin position="73"/>
        <end position="257"/>
    </location>
</feature>